<keyword evidence="2" id="KW-0378">Hydrolase</keyword>
<dbReference type="Gene3D" id="3.50.50.60">
    <property type="entry name" value="FAD/NAD(P)-binding domain"/>
    <property type="match status" value="1"/>
</dbReference>
<reference evidence="2 3" key="1">
    <citation type="submission" date="2017-01" db="EMBL/GenBank/DDBJ databases">
        <title>Whole-Genome Shotgun Sequencing of Two beta-Proteobacterial Species in Search of the Bulgecin Biosynthetic Cluster.</title>
        <authorList>
            <person name="Horsman M.E."/>
            <person name="Marous D.R."/>
            <person name="Li R."/>
            <person name="Oliver R.A."/>
            <person name="Byun B."/>
            <person name="Emrich S.J."/>
            <person name="Boggess B."/>
            <person name="Townsend C.A."/>
            <person name="Mobashery S."/>
        </authorList>
    </citation>
    <scope>NUCLEOTIDE SEQUENCE [LARGE SCALE GENOMIC DNA]</scope>
    <source>
        <strain evidence="2 3">ATCC 31433</strain>
    </source>
</reference>
<dbReference type="SUPFAM" id="SSF51905">
    <property type="entry name" value="FAD/NAD(P)-binding domain"/>
    <property type="match status" value="2"/>
</dbReference>
<organism evidence="2 3">
    <name type="scientific">Burkholderia ubonensis subsp. mesacidophila</name>
    <dbReference type="NCBI Taxonomy" id="265293"/>
    <lineage>
        <taxon>Bacteria</taxon>
        <taxon>Pseudomonadati</taxon>
        <taxon>Pseudomonadota</taxon>
        <taxon>Betaproteobacteria</taxon>
        <taxon>Burkholderiales</taxon>
        <taxon>Burkholderiaceae</taxon>
        <taxon>Burkholderia</taxon>
        <taxon>Burkholderia cepacia complex</taxon>
    </lineage>
</organism>
<dbReference type="InterPro" id="IPR036188">
    <property type="entry name" value="FAD/NAD-bd_sf"/>
</dbReference>
<comment type="caution">
    <text evidence="2">The sequence shown here is derived from an EMBL/GenBank/DDBJ whole genome shotgun (WGS) entry which is preliminary data.</text>
</comment>
<dbReference type="Pfam" id="PF13454">
    <property type="entry name" value="NAD_binding_9"/>
    <property type="match status" value="1"/>
</dbReference>
<protein>
    <submittedName>
        <fullName evidence="2">Hydroxyacylglutathione hydrolase</fullName>
    </submittedName>
</protein>
<dbReference type="InterPro" id="IPR052189">
    <property type="entry name" value="L-asp_N-monooxygenase_NS-form"/>
</dbReference>
<gene>
    <name evidence="2" type="primary">islL</name>
    <name evidence="2" type="ORF">BZL54_04180</name>
</gene>
<dbReference type="PANTHER" id="PTHR40254:SF1">
    <property type="entry name" value="BLR0577 PROTEIN"/>
    <property type="match status" value="1"/>
</dbReference>
<accession>A0A2A4FMY9</accession>
<dbReference type="EMBL" id="MTZU01000011">
    <property type="protein sequence ID" value="PCE33709.1"/>
    <property type="molecule type" value="Genomic_DNA"/>
</dbReference>
<dbReference type="InterPro" id="IPR038732">
    <property type="entry name" value="HpyO/CreE_NAD-binding"/>
</dbReference>
<evidence type="ECO:0000259" key="1">
    <source>
        <dbReference type="Pfam" id="PF13454"/>
    </source>
</evidence>
<dbReference type="AlphaFoldDB" id="A0A2A4FMY9"/>
<sequence length="472" mass="52181">MEMKTIAIIGAGFCGTMMAVHLLRRPLGVPLQVVLVNRSGSMARGVAYGTRSTAHVLNVPAGRMGALPDEEGGFHEFARRRDPGFAPGSFVPRSLYGDYLDHLLVDAMRSAPDGCSLRSVVGNVVRIAPKSGGDGASLRMSDGTVIDADRVVLCVGNYAPADPPIREEQRAFYMSPRYVRDPWLPGILSRVASDRPALVIGTGLTMLDIVLELRDRGHRAPILAVSRRGLLPQVHRVQDVRPSHDDALVDDMLAQPTARHYLRVVARSAKRAVDAGRDWRDEIGSLRARTPQLWHAMALDERRRFLRRLRTYWDVHRHRCAPELGARLQSELASGSLRVLAGRVTGYRECDGYVDVTLNPRGQDEPLRVEVGTVINCTGPAANVDEIDEPLLSGLYADGLLVPDALGLGFEMDDEYRLIGRDGETSRWLYYVGPFLKGRDWEATAVPELRGHVAKLVDVLHRSDVYPEVLRV</sequence>
<dbReference type="PANTHER" id="PTHR40254">
    <property type="entry name" value="BLR0577 PROTEIN"/>
    <property type="match status" value="1"/>
</dbReference>
<evidence type="ECO:0000313" key="2">
    <source>
        <dbReference type="EMBL" id="PCE33709.1"/>
    </source>
</evidence>
<dbReference type="GO" id="GO:0016787">
    <property type="term" value="F:hydrolase activity"/>
    <property type="evidence" value="ECO:0007669"/>
    <property type="project" value="UniProtKB-KW"/>
</dbReference>
<proteinExistence type="predicted"/>
<evidence type="ECO:0000313" key="3">
    <source>
        <dbReference type="Proteomes" id="UP000217994"/>
    </source>
</evidence>
<name>A0A2A4FMY9_9BURK</name>
<dbReference type="Proteomes" id="UP000217994">
    <property type="component" value="Unassembled WGS sequence"/>
</dbReference>
<feature type="domain" description="FAD-dependent urate hydroxylase HpyO/Asp monooxygenase CreE-like FAD/NAD(P)-binding" evidence="1">
    <location>
        <begin position="7"/>
        <end position="157"/>
    </location>
</feature>